<dbReference type="PANTHER" id="PTHR13027">
    <property type="entry name" value="SAND PROTEIN-RELATED"/>
    <property type="match status" value="1"/>
</dbReference>
<dbReference type="AlphaFoldDB" id="A0A183Q0Q2"/>
<gene>
    <name evidence="2" type="ORF">SMTD_LOCUS20188</name>
</gene>
<evidence type="ECO:0000313" key="3">
    <source>
        <dbReference type="Proteomes" id="UP000269396"/>
    </source>
</evidence>
<evidence type="ECO:0000313" key="2">
    <source>
        <dbReference type="EMBL" id="VDP81817.1"/>
    </source>
</evidence>
<dbReference type="EMBL" id="UZAL01043833">
    <property type="protein sequence ID" value="VDP81817.1"/>
    <property type="molecule type" value="Genomic_DNA"/>
</dbReference>
<name>A0A183Q0Q2_9TREM</name>
<protein>
    <recommendedName>
        <fullName evidence="1">Vacuolar fusion protein MON1 homolog</fullName>
    </recommendedName>
</protein>
<dbReference type="STRING" id="31246.A0A183Q0Q2"/>
<dbReference type="GO" id="GO:0016192">
    <property type="term" value="P:vesicle-mediated transport"/>
    <property type="evidence" value="ECO:0007669"/>
    <property type="project" value="InterPro"/>
</dbReference>
<sequence>MKNQQLSPSDIHLLLNLIGSSQSFKSAQSHWLPICLPKFDANGFLYASVTYLNDTTCMVLLTVDSEKFYPLKSITEKVFTVSFLMYVKLSIRVICYMVQSWRSPILVRNGRPVLPGFQRWSNINRFMISIKRMFYQFTYML</sequence>
<organism evidence="2 3">
    <name type="scientific">Schistosoma mattheei</name>
    <dbReference type="NCBI Taxonomy" id="31246"/>
    <lineage>
        <taxon>Eukaryota</taxon>
        <taxon>Metazoa</taxon>
        <taxon>Spiralia</taxon>
        <taxon>Lophotrochozoa</taxon>
        <taxon>Platyhelminthes</taxon>
        <taxon>Trematoda</taxon>
        <taxon>Digenea</taxon>
        <taxon>Strigeidida</taxon>
        <taxon>Schistosomatoidea</taxon>
        <taxon>Schistosomatidae</taxon>
        <taxon>Schistosoma</taxon>
    </lineage>
</organism>
<reference evidence="2 3" key="1">
    <citation type="submission" date="2018-11" db="EMBL/GenBank/DDBJ databases">
        <authorList>
            <consortium name="Pathogen Informatics"/>
        </authorList>
    </citation>
    <scope>NUCLEOTIDE SEQUENCE [LARGE SCALE GENOMIC DNA]</scope>
    <source>
        <strain>Denwood</strain>
        <strain evidence="3">Zambia</strain>
    </source>
</reference>
<dbReference type="InterPro" id="IPR043971">
    <property type="entry name" value="FUZ/MON1/HPS1_longin_2"/>
</dbReference>
<proteinExistence type="inferred from homology"/>
<evidence type="ECO:0000256" key="1">
    <source>
        <dbReference type="RuleBase" id="RU367048"/>
    </source>
</evidence>
<dbReference type="Pfam" id="PF19037">
    <property type="entry name" value="Fuz_longin_2"/>
    <property type="match status" value="1"/>
</dbReference>
<dbReference type="PRINTS" id="PR01546">
    <property type="entry name" value="YEAST73DUF"/>
</dbReference>
<dbReference type="Proteomes" id="UP000269396">
    <property type="component" value="Unassembled WGS sequence"/>
</dbReference>
<dbReference type="GO" id="GO:0035658">
    <property type="term" value="C:Mon1-Ccz1 complex"/>
    <property type="evidence" value="ECO:0007669"/>
    <property type="project" value="TreeGrafter"/>
</dbReference>
<accession>A0A183Q0Q2</accession>
<dbReference type="InterPro" id="IPR004353">
    <property type="entry name" value="Mon1"/>
</dbReference>
<comment type="similarity">
    <text evidence="1">Belongs to the MON1/SAND family.</text>
</comment>
<dbReference type="PANTHER" id="PTHR13027:SF7">
    <property type="entry name" value="VACUOLAR FUSION PROTEIN MON1 HOMOLOG"/>
    <property type="match status" value="1"/>
</dbReference>
<comment type="function">
    <text evidence="1">Plays an important role in membrane trafficking through the secretory apparatus.</text>
</comment>
<keyword evidence="3" id="KW-1185">Reference proteome</keyword>
<dbReference type="GO" id="GO:0006623">
    <property type="term" value="P:protein targeting to vacuole"/>
    <property type="evidence" value="ECO:0007669"/>
    <property type="project" value="UniProtKB-UniRule"/>
</dbReference>